<keyword evidence="1" id="KW-0812">Transmembrane</keyword>
<evidence type="ECO:0008006" key="4">
    <source>
        <dbReference type="Google" id="ProtNLM"/>
    </source>
</evidence>
<proteinExistence type="predicted"/>
<dbReference type="EMBL" id="KV417597">
    <property type="protein sequence ID" value="KZP16143.1"/>
    <property type="molecule type" value="Genomic_DNA"/>
</dbReference>
<reference evidence="2 3" key="1">
    <citation type="journal article" date="2016" name="Mol. Biol. Evol.">
        <title>Comparative Genomics of Early-Diverging Mushroom-Forming Fungi Provides Insights into the Origins of Lignocellulose Decay Capabilities.</title>
        <authorList>
            <person name="Nagy L.G."/>
            <person name="Riley R."/>
            <person name="Tritt A."/>
            <person name="Adam C."/>
            <person name="Daum C."/>
            <person name="Floudas D."/>
            <person name="Sun H."/>
            <person name="Yadav J.S."/>
            <person name="Pangilinan J."/>
            <person name="Larsson K.H."/>
            <person name="Matsuura K."/>
            <person name="Barry K."/>
            <person name="Labutti K."/>
            <person name="Kuo R."/>
            <person name="Ohm R.A."/>
            <person name="Bhattacharya S.S."/>
            <person name="Shirouzu T."/>
            <person name="Yoshinaga Y."/>
            <person name="Martin F.M."/>
            <person name="Grigoriev I.V."/>
            <person name="Hibbett D.S."/>
        </authorList>
    </citation>
    <scope>NUCLEOTIDE SEQUENCE [LARGE SCALE GENOMIC DNA]</scope>
    <source>
        <strain evidence="2 3">CBS 109695</strain>
    </source>
</reference>
<name>A0A166EVA4_9AGAM</name>
<keyword evidence="1" id="KW-1133">Transmembrane helix</keyword>
<dbReference type="Proteomes" id="UP000076532">
    <property type="component" value="Unassembled WGS sequence"/>
</dbReference>
<evidence type="ECO:0000313" key="3">
    <source>
        <dbReference type="Proteomes" id="UP000076532"/>
    </source>
</evidence>
<evidence type="ECO:0000256" key="1">
    <source>
        <dbReference type="SAM" id="Phobius"/>
    </source>
</evidence>
<gene>
    <name evidence="2" type="ORF">FIBSPDRAFT_934850</name>
</gene>
<feature type="transmembrane region" description="Helical" evidence="1">
    <location>
        <begin position="12"/>
        <end position="28"/>
    </location>
</feature>
<accession>A0A166EVA4</accession>
<protein>
    <recommendedName>
        <fullName evidence="4">Glycosyltransferase family 1 protein</fullName>
    </recommendedName>
</protein>
<dbReference type="OrthoDB" id="549336at2759"/>
<evidence type="ECO:0000313" key="2">
    <source>
        <dbReference type="EMBL" id="KZP16143.1"/>
    </source>
</evidence>
<organism evidence="2 3">
    <name type="scientific">Athelia psychrophila</name>
    <dbReference type="NCBI Taxonomy" id="1759441"/>
    <lineage>
        <taxon>Eukaryota</taxon>
        <taxon>Fungi</taxon>
        <taxon>Dikarya</taxon>
        <taxon>Basidiomycota</taxon>
        <taxon>Agaricomycotina</taxon>
        <taxon>Agaricomycetes</taxon>
        <taxon>Agaricomycetidae</taxon>
        <taxon>Atheliales</taxon>
        <taxon>Atheliaceae</taxon>
        <taxon>Athelia</taxon>
    </lineage>
</organism>
<sequence>MLNSSSSWKIKAFGITTAWVIILITFWYRDSEIVCRVANGRQFCSDRHQSDNIAPSGQGLNEFKHRNIAIATAFVLHFDVWLPVAWTLQRIMRGVEGSAVQAYAQTPFAHGFGVISDELGLYRGSVKDYEAIIADLRANEGDGGIDMVILPTSFVDLRHYGKDLLEAWDARDEAHKFMVVGITHHAAEKAIMALFAPLARRGALRLLPISEHVSRAFRDLLKEFADSSDPEFHSAGFEQVLIDTHVPILNISTSSTRSSGRLSNVAIQGTFSVENRDFIRIFAQLIQSLHEHSHMWGYHPSVDGSSFIEDLSVADPFKLHLVGHGWIDIPNELKNVIVFHAELSYHDFYDVVASMDLCLPAFRSEDYYYNASASSTVVMCSQLNTPMLVTQRFREAYTYMDDDRVLVMHPAVMSEVDAIKAFRTQDASDFLASDPAKLGLTMGSNPDVRHAVDNMLRQGWTRPTSGFEEWKRGIWANNDATMARILNDAR</sequence>
<keyword evidence="3" id="KW-1185">Reference proteome</keyword>
<keyword evidence="1" id="KW-0472">Membrane</keyword>
<dbReference type="AlphaFoldDB" id="A0A166EVA4"/>